<dbReference type="SUPFAM" id="SSF53448">
    <property type="entry name" value="Nucleotide-diphospho-sugar transferases"/>
    <property type="match status" value="1"/>
</dbReference>
<reference evidence="4" key="1">
    <citation type="submission" date="2018-09" db="EMBL/GenBank/DDBJ databases">
        <authorList>
            <person name="Kim I."/>
        </authorList>
    </citation>
    <scope>NUCLEOTIDE SEQUENCE [LARGE SCALE GENOMIC DNA]</scope>
    <source>
        <strain evidence="4">DD4a</strain>
    </source>
</reference>
<feature type="domain" description="TarS/TarP linker" evidence="2">
    <location>
        <begin position="235"/>
        <end position="330"/>
    </location>
</feature>
<organism evidence="3 4">
    <name type="scientific">Amnibacterium setariae</name>
    <dbReference type="NCBI Taxonomy" id="2306585"/>
    <lineage>
        <taxon>Bacteria</taxon>
        <taxon>Bacillati</taxon>
        <taxon>Actinomycetota</taxon>
        <taxon>Actinomycetes</taxon>
        <taxon>Micrococcales</taxon>
        <taxon>Microbacteriaceae</taxon>
        <taxon>Amnibacterium</taxon>
    </lineage>
</organism>
<dbReference type="PANTHER" id="PTHR22916:SF3">
    <property type="entry name" value="UDP-GLCNAC:BETAGAL BETA-1,3-N-ACETYLGLUCOSAMINYLTRANSFERASE-LIKE PROTEIN 1"/>
    <property type="match status" value="1"/>
</dbReference>
<dbReference type="Pfam" id="PF00535">
    <property type="entry name" value="Glycos_transf_2"/>
    <property type="match status" value="1"/>
</dbReference>
<keyword evidence="4" id="KW-1185">Reference proteome</keyword>
<accession>A0A3A1TYW9</accession>
<dbReference type="AlphaFoldDB" id="A0A3A1TYW9"/>
<keyword evidence="3" id="KW-0808">Transferase</keyword>
<dbReference type="InterPro" id="IPR054028">
    <property type="entry name" value="TarS/TarP_linker"/>
</dbReference>
<gene>
    <name evidence="3" type="ORF">D1781_15495</name>
</gene>
<dbReference type="Gene3D" id="3.90.550.10">
    <property type="entry name" value="Spore Coat Polysaccharide Biosynthesis Protein SpsA, Chain A"/>
    <property type="match status" value="1"/>
</dbReference>
<dbReference type="EMBL" id="QXTG01000002">
    <property type="protein sequence ID" value="RIX28791.1"/>
    <property type="molecule type" value="Genomic_DNA"/>
</dbReference>
<evidence type="ECO:0000313" key="4">
    <source>
        <dbReference type="Proteomes" id="UP000265742"/>
    </source>
</evidence>
<feature type="domain" description="Glycosyltransferase 2-like" evidence="1">
    <location>
        <begin position="22"/>
        <end position="189"/>
    </location>
</feature>
<evidence type="ECO:0000313" key="3">
    <source>
        <dbReference type="EMBL" id="RIX28791.1"/>
    </source>
</evidence>
<sequence>MGGSQPGKPGCAEEVRFAMKVSVVVPVFNTGAEIEALIESLRAQSLPRSEWEAVFVDDGSTDGTPDFVEHLIAGDENMRLLREKPSGWPGRPRNVGIDHARGDYVFFSDDDDTLGPEALERMAAFADEHRSDVVIPRTVGKNRGVPAITRTVVDAQREPALIMSSLAPQKLFRRAFLVEQGIRFREGHFRLEDHLFVSTAYLRATRVSTFADYPCYYLAYQTGRPHISQQQPDWHGYFGSVRACLDGVDAECRDPEVARVMRSRWLRVEALSRLRGVGYEKNASPSLVEEVRSLLVDRFPVEELQALKPIDRMLALLLVEGRVEEAEALAHWESSLSVATEVTSAKVERGGTVRIALRSALQPGSPLPRVTSDRVRYPSGAELLEHVAGYTRIGVELQQAKTKVRRPLEVAYGAEGESVATLAVGAEPLVPGRWDVLALAGEHRSRRRRAVQAGEGLRLPSRSRRVGAMALGFTDVGRISIRVQRFTPTSFARRAARKLRRTVLVPRQG</sequence>
<name>A0A3A1TYW9_9MICO</name>
<evidence type="ECO:0000259" key="2">
    <source>
        <dbReference type="Pfam" id="PF22181"/>
    </source>
</evidence>
<proteinExistence type="predicted"/>
<evidence type="ECO:0000259" key="1">
    <source>
        <dbReference type="Pfam" id="PF00535"/>
    </source>
</evidence>
<dbReference type="GO" id="GO:0016758">
    <property type="term" value="F:hexosyltransferase activity"/>
    <property type="evidence" value="ECO:0007669"/>
    <property type="project" value="UniProtKB-ARBA"/>
</dbReference>
<dbReference type="PANTHER" id="PTHR22916">
    <property type="entry name" value="GLYCOSYLTRANSFERASE"/>
    <property type="match status" value="1"/>
</dbReference>
<dbReference type="Proteomes" id="UP000265742">
    <property type="component" value="Unassembled WGS sequence"/>
</dbReference>
<dbReference type="InterPro" id="IPR001173">
    <property type="entry name" value="Glyco_trans_2-like"/>
</dbReference>
<dbReference type="CDD" id="cd00761">
    <property type="entry name" value="Glyco_tranf_GTA_type"/>
    <property type="match status" value="1"/>
</dbReference>
<protein>
    <submittedName>
        <fullName evidence="3">Glycosyltransferase family 2 protein</fullName>
    </submittedName>
</protein>
<dbReference type="Pfam" id="PF22181">
    <property type="entry name" value="TarS_linker"/>
    <property type="match status" value="1"/>
</dbReference>
<comment type="caution">
    <text evidence="3">The sequence shown here is derived from an EMBL/GenBank/DDBJ whole genome shotgun (WGS) entry which is preliminary data.</text>
</comment>
<dbReference type="InterPro" id="IPR029044">
    <property type="entry name" value="Nucleotide-diphossugar_trans"/>
</dbReference>